<dbReference type="InParanoid" id="D0NSK9"/>
<sequence length="195" mass="22107">MSTTSPAPASQEHVRVSPYPERRRSPVSSEVYQLVASHVYRLVVQPIVKATVGERDSPGNNLDPFVAGGTSFQEILQKLWEQFSPQVKGRAVKTDGTWTIEPATRTKLMIYKEHLNSINQSTHMALDCVNASIAEAVRLRNDWDAYGRRLECFEISLPTRKAQIESFLHHIDLPNQDELADPLENMENVEDIEHQ</sequence>
<dbReference type="VEuPathDB" id="FungiDB:PITG_15983"/>
<proteinExistence type="predicted"/>
<dbReference type="OrthoDB" id="120057at2759"/>
<accession>D0NSK9</accession>
<dbReference type="EMBL" id="DS028158">
    <property type="protein sequence ID" value="EEY64571.1"/>
    <property type="molecule type" value="Genomic_DNA"/>
</dbReference>
<dbReference type="HOGENOM" id="CLU_054307_1_0_1"/>
<feature type="region of interest" description="Disordered" evidence="1">
    <location>
        <begin position="1"/>
        <end position="22"/>
    </location>
</feature>
<evidence type="ECO:0000256" key="1">
    <source>
        <dbReference type="SAM" id="MobiDB-lite"/>
    </source>
</evidence>
<gene>
    <name evidence="2" type="ORF">PITG_15983</name>
</gene>
<reference evidence="3" key="1">
    <citation type="journal article" date="2009" name="Nature">
        <title>Genome sequence and analysis of the Irish potato famine pathogen Phytophthora infestans.</title>
        <authorList>
            <consortium name="The Broad Institute Genome Sequencing Platform"/>
            <person name="Haas B.J."/>
            <person name="Kamoun S."/>
            <person name="Zody M.C."/>
            <person name="Jiang R.H."/>
            <person name="Handsaker R.E."/>
            <person name="Cano L.M."/>
            <person name="Grabherr M."/>
            <person name="Kodira C.D."/>
            <person name="Raffaele S."/>
            <person name="Torto-Alalibo T."/>
            <person name="Bozkurt T.O."/>
            <person name="Ah-Fong A.M."/>
            <person name="Alvarado L."/>
            <person name="Anderson V.L."/>
            <person name="Armstrong M.R."/>
            <person name="Avrova A."/>
            <person name="Baxter L."/>
            <person name="Beynon J."/>
            <person name="Boevink P.C."/>
            <person name="Bollmann S.R."/>
            <person name="Bos J.I."/>
            <person name="Bulone V."/>
            <person name="Cai G."/>
            <person name="Cakir C."/>
            <person name="Carrington J.C."/>
            <person name="Chawner M."/>
            <person name="Conti L."/>
            <person name="Costanzo S."/>
            <person name="Ewan R."/>
            <person name="Fahlgren N."/>
            <person name="Fischbach M.A."/>
            <person name="Fugelstad J."/>
            <person name="Gilroy E.M."/>
            <person name="Gnerre S."/>
            <person name="Green P.J."/>
            <person name="Grenville-Briggs L.J."/>
            <person name="Griffith J."/>
            <person name="Grunwald N.J."/>
            <person name="Horn K."/>
            <person name="Horner N.R."/>
            <person name="Hu C.H."/>
            <person name="Huitema E."/>
            <person name="Jeong D.H."/>
            <person name="Jones A.M."/>
            <person name="Jones J.D."/>
            <person name="Jones R.W."/>
            <person name="Karlsson E.K."/>
            <person name="Kunjeti S.G."/>
            <person name="Lamour K."/>
            <person name="Liu Z."/>
            <person name="Ma L."/>
            <person name="Maclean D."/>
            <person name="Chibucos M.C."/>
            <person name="McDonald H."/>
            <person name="McWalters J."/>
            <person name="Meijer H.J."/>
            <person name="Morgan W."/>
            <person name="Morris P.F."/>
            <person name="Munro C.A."/>
            <person name="O'Neill K."/>
            <person name="Ospina-Giraldo M."/>
            <person name="Pinzon A."/>
            <person name="Pritchard L."/>
            <person name="Ramsahoye B."/>
            <person name="Ren Q."/>
            <person name="Restrepo S."/>
            <person name="Roy S."/>
            <person name="Sadanandom A."/>
            <person name="Savidor A."/>
            <person name="Schornack S."/>
            <person name="Schwartz D.C."/>
            <person name="Schumann U.D."/>
            <person name="Schwessinger B."/>
            <person name="Seyer L."/>
            <person name="Sharpe T."/>
            <person name="Silvar C."/>
            <person name="Song J."/>
            <person name="Studholme D.J."/>
            <person name="Sykes S."/>
            <person name="Thines M."/>
            <person name="van de Vondervoort P.J."/>
            <person name="Phuntumart V."/>
            <person name="Wawra S."/>
            <person name="Weide R."/>
            <person name="Win J."/>
            <person name="Young C."/>
            <person name="Zhou S."/>
            <person name="Fry W."/>
            <person name="Meyers B.C."/>
            <person name="van West P."/>
            <person name="Ristaino J."/>
            <person name="Govers F."/>
            <person name="Birch P.R."/>
            <person name="Whisson S.C."/>
            <person name="Judelson H.S."/>
            <person name="Nusbaum C."/>
        </authorList>
    </citation>
    <scope>NUCLEOTIDE SEQUENCE [LARGE SCALE GENOMIC DNA]</scope>
    <source>
        <strain evidence="3">T30-4</strain>
    </source>
</reference>
<keyword evidence="3" id="KW-1185">Reference proteome</keyword>
<evidence type="ECO:0000313" key="3">
    <source>
        <dbReference type="Proteomes" id="UP000006643"/>
    </source>
</evidence>
<dbReference type="RefSeq" id="XP_002897771.1">
    <property type="nucleotide sequence ID" value="XM_002897725.1"/>
</dbReference>
<feature type="compositionally biased region" description="Basic and acidic residues" evidence="1">
    <location>
        <begin position="12"/>
        <end position="22"/>
    </location>
</feature>
<evidence type="ECO:0000313" key="2">
    <source>
        <dbReference type="EMBL" id="EEY64571.1"/>
    </source>
</evidence>
<dbReference type="AlphaFoldDB" id="D0NSK9"/>
<protein>
    <submittedName>
        <fullName evidence="2">Uncharacterized protein</fullName>
    </submittedName>
</protein>
<organism evidence="2 3">
    <name type="scientific">Phytophthora infestans (strain T30-4)</name>
    <name type="common">Potato late blight agent</name>
    <dbReference type="NCBI Taxonomy" id="403677"/>
    <lineage>
        <taxon>Eukaryota</taxon>
        <taxon>Sar</taxon>
        <taxon>Stramenopiles</taxon>
        <taxon>Oomycota</taxon>
        <taxon>Peronosporomycetes</taxon>
        <taxon>Peronosporales</taxon>
        <taxon>Peronosporaceae</taxon>
        <taxon>Phytophthora</taxon>
    </lineage>
</organism>
<dbReference type="GeneID" id="9465677"/>
<dbReference type="Proteomes" id="UP000006643">
    <property type="component" value="Unassembled WGS sequence"/>
</dbReference>
<dbReference type="KEGG" id="pif:PITG_15983"/>
<dbReference type="eggNOG" id="ENOG502SQVU">
    <property type="taxonomic scope" value="Eukaryota"/>
</dbReference>
<name>D0NSK9_PHYIT</name>